<proteinExistence type="predicted"/>
<feature type="transmembrane region" description="Helical" evidence="1">
    <location>
        <begin position="6"/>
        <end position="27"/>
    </location>
</feature>
<evidence type="ECO:0000256" key="1">
    <source>
        <dbReference type="SAM" id="Phobius"/>
    </source>
</evidence>
<keyword evidence="1" id="KW-1133">Transmembrane helix</keyword>
<accession>A0ABS2AU64</accession>
<evidence type="ECO:0000313" key="2">
    <source>
        <dbReference type="EMBL" id="MBM2623275.1"/>
    </source>
</evidence>
<sequence length="224" mass="23523">MSLTGRPLILLAAFTAVVIGAATVRFWSRGGRFRALSRTAGVLLLEASLVITAGLAVNRHEEFYPSWQALRGDTGTETVTDRVHAGLLDVHARDGSFTWRPPGLRAWNLARPPTVTLPADYHDRTDVTFPVMLEFATQGAASHRTGEEVTVTLSPTATTSATALLSLPAELARDLRVSTVGWSVEGGPLAAAFVAAAPPGTAALDRPANTLPPALAAPLTLPAS</sequence>
<comment type="caution">
    <text evidence="2">The sequence shown here is derived from an EMBL/GenBank/DDBJ whole genome shotgun (WGS) entry which is preliminary data.</text>
</comment>
<reference evidence="2 3" key="1">
    <citation type="submission" date="2021-01" db="EMBL/GenBank/DDBJ databases">
        <title>Actinoplanes sp. nov. LDG1-06 isolated from lichen.</title>
        <authorList>
            <person name="Saeng-In P."/>
            <person name="Phongsopitanun W."/>
            <person name="Kanchanasin P."/>
            <person name="Yuki M."/>
            <person name="Kudo T."/>
            <person name="Ohkuma M."/>
            <person name="Tanasupawat S."/>
        </authorList>
    </citation>
    <scope>NUCLEOTIDE SEQUENCE [LARGE SCALE GENOMIC DNA]</scope>
    <source>
        <strain evidence="2 3">LDG1-06</strain>
    </source>
</reference>
<keyword evidence="1" id="KW-0472">Membrane</keyword>
<dbReference type="Proteomes" id="UP000632138">
    <property type="component" value="Unassembled WGS sequence"/>
</dbReference>
<organism evidence="2 3">
    <name type="scientific">Paractinoplanes ovalisporus</name>
    <dbReference type="NCBI Taxonomy" id="2810368"/>
    <lineage>
        <taxon>Bacteria</taxon>
        <taxon>Bacillati</taxon>
        <taxon>Actinomycetota</taxon>
        <taxon>Actinomycetes</taxon>
        <taxon>Micromonosporales</taxon>
        <taxon>Micromonosporaceae</taxon>
        <taxon>Paractinoplanes</taxon>
    </lineage>
</organism>
<dbReference type="EMBL" id="JAENHP010000033">
    <property type="protein sequence ID" value="MBM2623275.1"/>
    <property type="molecule type" value="Genomic_DNA"/>
</dbReference>
<name>A0ABS2AU64_9ACTN</name>
<keyword evidence="3" id="KW-1185">Reference proteome</keyword>
<evidence type="ECO:0000313" key="3">
    <source>
        <dbReference type="Proteomes" id="UP000632138"/>
    </source>
</evidence>
<keyword evidence="1" id="KW-0812">Transmembrane</keyword>
<gene>
    <name evidence="2" type="ORF">JIG36_48040</name>
</gene>
<protein>
    <submittedName>
        <fullName evidence="2">Uncharacterized protein</fullName>
    </submittedName>
</protein>
<dbReference type="RefSeq" id="WP_203383625.1">
    <property type="nucleotide sequence ID" value="NZ_JAENHP010000033.1"/>
</dbReference>